<organism evidence="2 3">
    <name type="scientific">Massilia norwichensis</name>
    <dbReference type="NCBI Taxonomy" id="1442366"/>
    <lineage>
        <taxon>Bacteria</taxon>
        <taxon>Pseudomonadati</taxon>
        <taxon>Pseudomonadota</taxon>
        <taxon>Betaproteobacteria</taxon>
        <taxon>Burkholderiales</taxon>
        <taxon>Oxalobacteraceae</taxon>
        <taxon>Telluria group</taxon>
        <taxon>Massilia</taxon>
    </lineage>
</organism>
<dbReference type="RefSeq" id="WP_258845042.1">
    <property type="nucleotide sequence ID" value="NZ_JANUGX010000008.1"/>
</dbReference>
<feature type="region of interest" description="Disordered" evidence="1">
    <location>
        <begin position="1"/>
        <end position="20"/>
    </location>
</feature>
<sequence>MPSKKPQQGGRQPASPRSAPRPWWRRLALPILALAVLGILAWSFTSHDSPAPALTAAQAPAPQGRPFFHPVGESSLPAVDERRQRREQLVSNYQLADHTFCSYRDGSQYPVGSRPMAENLDQNYPNKPVTEMNPMRLQGGGADASVQLQTSQSRVYMAANEAVAFSLRAVNAAGQVQPLVITRAVAQGITFSGARQTPQVSIPFADDGSGSDPVPNDGAYAGVLAPAQSGLAGFNGTIRTQVSYNVNGKNGMVVFDVIYTPELPAIWTGQVREAVENGSLVFILPVEVRMPGRYVISGRVDDARGQPFALLTFNDLLGPGPGVVKLTMFGKLMRDQAAALPLTLRDVDGYLLKENTDPDRALMPRLEGKVLTSKNHPLKGFSDAEWQSEERSRYLTEFAKDVNLAKNELQAFDPGQPLPPSECGPKPAAR</sequence>
<protein>
    <submittedName>
        <fullName evidence="2">Uncharacterized protein</fullName>
    </submittedName>
</protein>
<accession>A0ABT2A503</accession>
<name>A0ABT2A503_9BURK</name>
<gene>
    <name evidence="2" type="ORF">NX782_08655</name>
</gene>
<comment type="caution">
    <text evidence="2">The sequence shown here is derived from an EMBL/GenBank/DDBJ whole genome shotgun (WGS) entry which is preliminary data.</text>
</comment>
<evidence type="ECO:0000313" key="3">
    <source>
        <dbReference type="Proteomes" id="UP001205560"/>
    </source>
</evidence>
<reference evidence="2 3" key="1">
    <citation type="submission" date="2022-08" db="EMBL/GenBank/DDBJ databases">
        <title>Reclassification of Massilia species as members of the genera Telluria, Duganella, Pseudoduganella, Mokoshia gen. nov. and Zemynaea gen. nov. using orthogonal and non-orthogonal genome-based approaches.</title>
        <authorList>
            <person name="Bowman J.P."/>
        </authorList>
    </citation>
    <scope>NUCLEOTIDE SEQUENCE [LARGE SCALE GENOMIC DNA]</scope>
    <source>
        <strain evidence="2 3">LMG 28164</strain>
    </source>
</reference>
<feature type="region of interest" description="Disordered" evidence="1">
    <location>
        <begin position="409"/>
        <end position="430"/>
    </location>
</feature>
<dbReference type="Proteomes" id="UP001205560">
    <property type="component" value="Unassembled WGS sequence"/>
</dbReference>
<dbReference type="EMBL" id="JANUGX010000008">
    <property type="protein sequence ID" value="MCS0589276.1"/>
    <property type="molecule type" value="Genomic_DNA"/>
</dbReference>
<proteinExistence type="predicted"/>
<evidence type="ECO:0000256" key="1">
    <source>
        <dbReference type="SAM" id="MobiDB-lite"/>
    </source>
</evidence>
<evidence type="ECO:0000313" key="2">
    <source>
        <dbReference type="EMBL" id="MCS0589276.1"/>
    </source>
</evidence>
<keyword evidence="3" id="KW-1185">Reference proteome</keyword>
<feature type="compositionally biased region" description="Polar residues" evidence="1">
    <location>
        <begin position="1"/>
        <end position="10"/>
    </location>
</feature>
<dbReference type="NCBIfam" id="NF041940">
    <property type="entry name" value="choice_anch_X"/>
    <property type="match status" value="1"/>
</dbReference>